<reference evidence="1 2" key="1">
    <citation type="submission" date="2020-06" db="EMBL/GenBank/DDBJ databases">
        <title>Mannheimia pernigra sp. nov. isolated from bovine respiratory tract.</title>
        <authorList>
            <person name="Kuhnert P."/>
            <person name="Akarsu-Egger H."/>
        </authorList>
    </citation>
    <scope>NUCLEOTIDE SEQUENCE [LARGE SCALE GENOMIC DNA]</scope>
    <source>
        <strain evidence="1 2">17CN0883</strain>
    </source>
</reference>
<organism evidence="1 2">
    <name type="scientific">Mannheimia pernigra</name>
    <dbReference type="NCBI Taxonomy" id="111844"/>
    <lineage>
        <taxon>Bacteria</taxon>
        <taxon>Pseudomonadati</taxon>
        <taxon>Pseudomonadota</taxon>
        <taxon>Gammaproteobacteria</taxon>
        <taxon>Pasteurellales</taxon>
        <taxon>Pasteurellaceae</taxon>
        <taxon>Mannheimia</taxon>
    </lineage>
</organism>
<dbReference type="Proteomes" id="UP000509784">
    <property type="component" value="Chromosome"/>
</dbReference>
<dbReference type="KEGG" id="mpeg:HV560_00890"/>
<evidence type="ECO:0008006" key="3">
    <source>
        <dbReference type="Google" id="ProtNLM"/>
    </source>
</evidence>
<protein>
    <recommendedName>
        <fullName evidence="3">YD repeat-containing protein</fullName>
    </recommendedName>
</protein>
<dbReference type="AlphaFoldDB" id="A0ABD7A5W4"/>
<accession>A0ABD7A5W4</accession>
<evidence type="ECO:0000313" key="2">
    <source>
        <dbReference type="Proteomes" id="UP000509784"/>
    </source>
</evidence>
<dbReference type="RefSeq" id="WP_176811951.1">
    <property type="nucleotide sequence ID" value="NZ_CP055305.1"/>
</dbReference>
<proteinExistence type="predicted"/>
<dbReference type="EMBL" id="CP055305">
    <property type="protein sequence ID" value="QLB41505.1"/>
    <property type="molecule type" value="Genomic_DNA"/>
</dbReference>
<name>A0ABD7A5W4_9PAST</name>
<evidence type="ECO:0000313" key="1">
    <source>
        <dbReference type="EMBL" id="QLB41505.1"/>
    </source>
</evidence>
<sequence>MLELNRQTNQLNMNDNCAFRVYFNRIAHDKYTYDNYDRVATRSFDTDSKKEGFERVETYHRDVYGRTVRTDNDIVGQGGDIDGYITYERDIFGRDTISKSYANGQLNRNIENKYDVYDRKLKIIYNDVNGVPDQTIERKYNAHNLITEIFFDKNNNGIFDGKDNKLSYEYNTNVIHWVSSRTDINAANGIKVKSKWRYDDLDRRIATHQDVNENNKIDENEKNWKISYIGQTSTMDTIYEYIGTTLNIARKVHYDNNNTAIATFRADADGVYRTLNYDGYDRPISSSEDFTQEHYNELFKQVGGNLKAVNFTNDKHSTQITLDNNVLAKLTKSTPELTLTINGDATDTVKLKDYGEFTKAAETVKIGSNTYDKLTTDVEGKTYTLLVDTDIKLFDAAHPGTEII</sequence>
<gene>
    <name evidence="1" type="ORF">HV560_00890</name>
</gene>